<feature type="transmembrane region" description="Helical" evidence="8">
    <location>
        <begin position="76"/>
        <end position="98"/>
    </location>
</feature>
<dbReference type="AlphaFoldDB" id="A0A379LVR1"/>
<keyword evidence="10" id="KW-1185">Reference proteome</keyword>
<comment type="similarity">
    <text evidence="2 8">Belongs to the 4-toluene sulfonate uptake permease (TSUP) (TC 2.A.102) family.</text>
</comment>
<dbReference type="InterPro" id="IPR052017">
    <property type="entry name" value="TSUP"/>
</dbReference>
<proteinExistence type="inferred from homology"/>
<evidence type="ECO:0000256" key="4">
    <source>
        <dbReference type="ARBA" id="ARBA00022475"/>
    </source>
</evidence>
<comment type="subcellular location">
    <subcellularLocation>
        <location evidence="1 8">Cell membrane</location>
        <topology evidence="1 8">Multi-pass membrane protein</topology>
    </subcellularLocation>
</comment>
<gene>
    <name evidence="9" type="primary">yfcA_1</name>
    <name evidence="9" type="ORF">NCTC13296_00977</name>
</gene>
<dbReference type="EMBL" id="UGVI01000001">
    <property type="protein sequence ID" value="SUE14144.1"/>
    <property type="molecule type" value="Genomic_DNA"/>
</dbReference>
<dbReference type="PANTHER" id="PTHR30269">
    <property type="entry name" value="TRANSMEMBRANE PROTEIN YFCA"/>
    <property type="match status" value="1"/>
</dbReference>
<name>A0A379LVR1_9NOCA</name>
<dbReference type="GO" id="GO:0005886">
    <property type="term" value="C:plasma membrane"/>
    <property type="evidence" value="ECO:0007669"/>
    <property type="project" value="UniProtKB-SubCell"/>
</dbReference>
<keyword evidence="7 8" id="KW-0472">Membrane</keyword>
<evidence type="ECO:0000313" key="10">
    <source>
        <dbReference type="Proteomes" id="UP000254569"/>
    </source>
</evidence>
<keyword evidence="3" id="KW-0813">Transport</keyword>
<evidence type="ECO:0000256" key="8">
    <source>
        <dbReference type="RuleBase" id="RU363041"/>
    </source>
</evidence>
<feature type="transmembrane region" description="Helical" evidence="8">
    <location>
        <begin position="136"/>
        <end position="156"/>
    </location>
</feature>
<dbReference type="PANTHER" id="PTHR30269:SF0">
    <property type="entry name" value="MEMBRANE TRANSPORTER PROTEIN YFCA-RELATED"/>
    <property type="match status" value="1"/>
</dbReference>
<feature type="transmembrane region" description="Helical" evidence="8">
    <location>
        <begin position="235"/>
        <end position="253"/>
    </location>
</feature>
<keyword evidence="6 8" id="KW-1133">Transmembrane helix</keyword>
<evidence type="ECO:0000256" key="5">
    <source>
        <dbReference type="ARBA" id="ARBA00022692"/>
    </source>
</evidence>
<feature type="transmembrane region" description="Helical" evidence="8">
    <location>
        <begin position="162"/>
        <end position="184"/>
    </location>
</feature>
<dbReference type="Pfam" id="PF01925">
    <property type="entry name" value="TauE"/>
    <property type="match status" value="1"/>
</dbReference>
<organism evidence="9 10">
    <name type="scientific">Rhodococcus gordoniae</name>
    <dbReference type="NCBI Taxonomy" id="223392"/>
    <lineage>
        <taxon>Bacteria</taxon>
        <taxon>Bacillati</taxon>
        <taxon>Actinomycetota</taxon>
        <taxon>Actinomycetes</taxon>
        <taxon>Mycobacteriales</taxon>
        <taxon>Nocardiaceae</taxon>
        <taxon>Rhodococcus</taxon>
    </lineage>
</organism>
<sequence>MAAMTAGDWAVLMTAATAAGWVDAVVGGGGLILLPALFLVAPQLTPQAALATNKLTAICGTGAAVLTFARRIPLRWSLLGPAALVAALAAAAGAAAVSLIDREVFIPIVMVVLVAVAVFVTTRPKLGAGGTRRPSTLRLVTVVVTAAAVIGFYDGILGPGTGTFFIIVFAAMLGSEFVTSAAMAKVLNFGSNLGALVLFALGGHVWWTLGLAMAVCNVAGSVLGSRMALARGAGFVRVVLLVVVVAMVIRLGIEQFG</sequence>
<evidence type="ECO:0000256" key="7">
    <source>
        <dbReference type="ARBA" id="ARBA00023136"/>
    </source>
</evidence>
<evidence type="ECO:0000256" key="2">
    <source>
        <dbReference type="ARBA" id="ARBA00009142"/>
    </source>
</evidence>
<dbReference type="InterPro" id="IPR002781">
    <property type="entry name" value="TM_pro_TauE-like"/>
</dbReference>
<feature type="transmembrane region" description="Helical" evidence="8">
    <location>
        <begin position="196"/>
        <end position="223"/>
    </location>
</feature>
<accession>A0A379LVR1</accession>
<protein>
    <recommendedName>
        <fullName evidence="8">Probable membrane transporter protein</fullName>
    </recommendedName>
</protein>
<keyword evidence="4 8" id="KW-1003">Cell membrane</keyword>
<reference evidence="9 10" key="1">
    <citation type="submission" date="2018-06" db="EMBL/GenBank/DDBJ databases">
        <authorList>
            <consortium name="Pathogen Informatics"/>
            <person name="Doyle S."/>
        </authorList>
    </citation>
    <scope>NUCLEOTIDE SEQUENCE [LARGE SCALE GENOMIC DNA]</scope>
    <source>
        <strain evidence="9 10">NCTC13296</strain>
    </source>
</reference>
<evidence type="ECO:0000256" key="3">
    <source>
        <dbReference type="ARBA" id="ARBA00022448"/>
    </source>
</evidence>
<keyword evidence="5 8" id="KW-0812">Transmembrane</keyword>
<dbReference type="Proteomes" id="UP000254569">
    <property type="component" value="Unassembled WGS sequence"/>
</dbReference>
<evidence type="ECO:0000256" key="1">
    <source>
        <dbReference type="ARBA" id="ARBA00004651"/>
    </source>
</evidence>
<evidence type="ECO:0000313" key="9">
    <source>
        <dbReference type="EMBL" id="SUE14144.1"/>
    </source>
</evidence>
<evidence type="ECO:0000256" key="6">
    <source>
        <dbReference type="ARBA" id="ARBA00022989"/>
    </source>
</evidence>
<feature type="transmembrane region" description="Helical" evidence="8">
    <location>
        <begin position="104"/>
        <end position="124"/>
    </location>
</feature>